<proteinExistence type="predicted"/>
<gene>
    <name evidence="1" type="ORF">GCM10007874_50440</name>
</gene>
<dbReference type="Proteomes" id="UP001156882">
    <property type="component" value="Unassembled WGS sequence"/>
</dbReference>
<keyword evidence="2" id="KW-1185">Reference proteome</keyword>
<evidence type="ECO:0000313" key="2">
    <source>
        <dbReference type="Proteomes" id="UP001156882"/>
    </source>
</evidence>
<dbReference type="EMBL" id="BSPC01000057">
    <property type="protein sequence ID" value="GLS22027.1"/>
    <property type="molecule type" value="Genomic_DNA"/>
</dbReference>
<reference evidence="2" key="1">
    <citation type="journal article" date="2019" name="Int. J. Syst. Evol. Microbiol.">
        <title>The Global Catalogue of Microorganisms (GCM) 10K type strain sequencing project: providing services to taxonomists for standard genome sequencing and annotation.</title>
        <authorList>
            <consortium name="The Broad Institute Genomics Platform"/>
            <consortium name="The Broad Institute Genome Sequencing Center for Infectious Disease"/>
            <person name="Wu L."/>
            <person name="Ma J."/>
        </authorList>
    </citation>
    <scope>NUCLEOTIDE SEQUENCE [LARGE SCALE GENOMIC DNA]</scope>
    <source>
        <strain evidence="2">NBRC 101365</strain>
    </source>
</reference>
<sequence>MNSAQNNSPAESIIAAAVSSVEEISDKPKDYISVVASPDLTLARITIVGQDKPLASIDFDADQLDILVSRIVAVRDALSGRR</sequence>
<protein>
    <submittedName>
        <fullName evidence="1">Uncharacterized protein</fullName>
    </submittedName>
</protein>
<accession>A0ABQ6CR10</accession>
<comment type="caution">
    <text evidence="1">The sequence shown here is derived from an EMBL/GenBank/DDBJ whole genome shotgun (WGS) entry which is preliminary data.</text>
</comment>
<organism evidence="1 2">
    <name type="scientific">Labrys miyagiensis</name>
    <dbReference type="NCBI Taxonomy" id="346912"/>
    <lineage>
        <taxon>Bacteria</taxon>
        <taxon>Pseudomonadati</taxon>
        <taxon>Pseudomonadota</taxon>
        <taxon>Alphaproteobacteria</taxon>
        <taxon>Hyphomicrobiales</taxon>
        <taxon>Xanthobacteraceae</taxon>
        <taxon>Labrys</taxon>
    </lineage>
</organism>
<name>A0ABQ6CR10_9HYPH</name>
<evidence type="ECO:0000313" key="1">
    <source>
        <dbReference type="EMBL" id="GLS22027.1"/>
    </source>
</evidence>